<dbReference type="GO" id="GO:0016853">
    <property type="term" value="F:isomerase activity"/>
    <property type="evidence" value="ECO:0007669"/>
    <property type="project" value="UniProtKB-KW"/>
</dbReference>
<dbReference type="Proteomes" id="UP000078148">
    <property type="component" value="Chromosome"/>
</dbReference>
<dbReference type="RefSeq" id="WP_060535664.1">
    <property type="nucleotide sequence ID" value="NZ_CP013023.1"/>
</dbReference>
<comment type="similarity">
    <text evidence="1">Belongs to the SIS family. PHI subfamily.</text>
</comment>
<keyword evidence="3" id="KW-0413">Isomerase</keyword>
<dbReference type="Gene3D" id="3.40.50.10490">
    <property type="entry name" value="Glucose-6-phosphate isomerase like protein, domain 1"/>
    <property type="match status" value="1"/>
</dbReference>
<gene>
    <name evidence="3" type="ORF">AR543_17155</name>
</gene>
<dbReference type="Pfam" id="PF01380">
    <property type="entry name" value="SIS"/>
    <property type="match status" value="1"/>
</dbReference>
<dbReference type="InterPro" id="IPR017552">
    <property type="entry name" value="PHI/rmpB"/>
</dbReference>
<proteinExistence type="inferred from homology"/>
<reference evidence="4" key="1">
    <citation type="submission" date="2015-10" db="EMBL/GenBank/DDBJ databases">
        <title>Genome of Paenibacillus bovis sp. nov.</title>
        <authorList>
            <person name="Wu Z."/>
            <person name="Gao C."/>
            <person name="Liu Z."/>
            <person name="Zheng H."/>
        </authorList>
    </citation>
    <scope>NUCLEOTIDE SEQUENCE [LARGE SCALE GENOMIC DNA]</scope>
    <source>
        <strain evidence="4">BD3526</strain>
    </source>
</reference>
<evidence type="ECO:0000256" key="1">
    <source>
        <dbReference type="ARBA" id="ARBA00009235"/>
    </source>
</evidence>
<dbReference type="AlphaFoldDB" id="A0A172ZIU7"/>
<dbReference type="GO" id="GO:0097367">
    <property type="term" value="F:carbohydrate derivative binding"/>
    <property type="evidence" value="ECO:0007669"/>
    <property type="project" value="InterPro"/>
</dbReference>
<feature type="domain" description="SIS" evidence="2">
    <location>
        <begin position="33"/>
        <end position="177"/>
    </location>
</feature>
<evidence type="ECO:0000313" key="3">
    <source>
        <dbReference type="EMBL" id="ANF97564.1"/>
    </source>
</evidence>
<accession>A0A172ZIU7</accession>
<evidence type="ECO:0000259" key="2">
    <source>
        <dbReference type="PROSITE" id="PS51464"/>
    </source>
</evidence>
<dbReference type="CDD" id="cd05005">
    <property type="entry name" value="SIS_PHI"/>
    <property type="match status" value="1"/>
</dbReference>
<organism evidence="3 4">
    <name type="scientific">Paenibacillus bovis</name>
    <dbReference type="NCBI Taxonomy" id="1616788"/>
    <lineage>
        <taxon>Bacteria</taxon>
        <taxon>Bacillati</taxon>
        <taxon>Bacillota</taxon>
        <taxon>Bacilli</taxon>
        <taxon>Bacillales</taxon>
        <taxon>Paenibacillaceae</taxon>
        <taxon>Paenibacillus</taxon>
    </lineage>
</organism>
<protein>
    <submittedName>
        <fullName evidence="3">6-phospho 3-hexuloisomerase</fullName>
    </submittedName>
</protein>
<evidence type="ECO:0000313" key="4">
    <source>
        <dbReference type="Proteomes" id="UP000078148"/>
    </source>
</evidence>
<dbReference type="PANTHER" id="PTHR43443">
    <property type="entry name" value="3-HEXULOSE-6-PHOSPHATE ISOMERASE"/>
    <property type="match status" value="1"/>
</dbReference>
<dbReference type="InterPro" id="IPR046348">
    <property type="entry name" value="SIS_dom_sf"/>
</dbReference>
<dbReference type="OrthoDB" id="9797832at2"/>
<dbReference type="EMBL" id="CP013023">
    <property type="protein sequence ID" value="ANF97564.1"/>
    <property type="molecule type" value="Genomic_DNA"/>
</dbReference>
<dbReference type="PANTHER" id="PTHR43443:SF1">
    <property type="entry name" value="3-HEXULOSE-6-PHOSPHATE ISOMERASE"/>
    <property type="match status" value="1"/>
</dbReference>
<dbReference type="SUPFAM" id="SSF53697">
    <property type="entry name" value="SIS domain"/>
    <property type="match status" value="1"/>
</dbReference>
<dbReference type="KEGG" id="pbv:AR543_17155"/>
<name>A0A172ZIU7_9BACL</name>
<dbReference type="NCBIfam" id="TIGR03127">
    <property type="entry name" value="RuMP_HxlB"/>
    <property type="match status" value="1"/>
</dbReference>
<sequence>MSTLTGISGHFERIIQELQGTLAAIPADQVEQLTEQILNARKIFTAGAGRSGLMAKALAMRLMQLGLDAYVVGETVTPRAGKGDLLIIASGSGETQGLHIMAQKAGKENVQLAAVTIFPDSSIGKLADWVVQVPGSPKDPADQGSYETVQPMGSLFEQTVLLLFDAIMLRLMEKRGGDSAAMFTNHANLE</sequence>
<dbReference type="GO" id="GO:1901135">
    <property type="term" value="P:carbohydrate derivative metabolic process"/>
    <property type="evidence" value="ECO:0007669"/>
    <property type="project" value="InterPro"/>
</dbReference>
<dbReference type="STRING" id="1616788.AR543_17155"/>
<dbReference type="PROSITE" id="PS51464">
    <property type="entry name" value="SIS"/>
    <property type="match status" value="1"/>
</dbReference>
<dbReference type="InterPro" id="IPR001347">
    <property type="entry name" value="SIS_dom"/>
</dbReference>
<reference evidence="3 4" key="2">
    <citation type="journal article" date="2016" name="Int. J. Syst. Evol. Microbiol.">
        <title>Paenibacillus bovis sp. nov., isolated from raw yak (Bos grunniens) milk.</title>
        <authorList>
            <person name="Gao C."/>
            <person name="Han J."/>
            <person name="Liu Z."/>
            <person name="Xu X."/>
            <person name="Hang F."/>
            <person name="Wu Z."/>
        </authorList>
    </citation>
    <scope>NUCLEOTIDE SEQUENCE [LARGE SCALE GENOMIC DNA]</scope>
    <source>
        <strain evidence="3 4">BD3526</strain>
    </source>
</reference>
<keyword evidence="4" id="KW-1185">Reference proteome</keyword>